<evidence type="ECO:0000313" key="2">
    <source>
        <dbReference type="Proteomes" id="UP000519023"/>
    </source>
</evidence>
<evidence type="ECO:0008006" key="3">
    <source>
        <dbReference type="Google" id="ProtNLM"/>
    </source>
</evidence>
<keyword evidence="2" id="KW-1185">Reference proteome</keyword>
<gene>
    <name evidence="1" type="ORF">HHL08_19055</name>
</gene>
<proteinExistence type="predicted"/>
<protein>
    <recommendedName>
        <fullName evidence="3">Conjugal transfer protein TraN</fullName>
    </recommendedName>
</protein>
<dbReference type="EMBL" id="JABBFV010000017">
    <property type="protein sequence ID" value="NML12213.1"/>
    <property type="molecule type" value="Genomic_DNA"/>
</dbReference>
<reference evidence="1 2" key="1">
    <citation type="submission" date="2020-04" db="EMBL/GenBank/DDBJ databases">
        <title>Sphingobium sp. AR-3-1 isolated from Arctic soil.</title>
        <authorList>
            <person name="Dahal R.H."/>
            <person name="Chaudhary D.K."/>
        </authorList>
    </citation>
    <scope>NUCLEOTIDE SEQUENCE [LARGE SCALE GENOMIC DNA]</scope>
    <source>
        <strain evidence="1 2">AR-3-1</strain>
    </source>
</reference>
<sequence length="636" mass="66919">MLLGPCALAQVGAPSPQDRARAAAAASRARSSDSDALQSNYVTPGLAGQSITTVDNKTRFTPSLNCQKTATLLELMVQPGSSGDLTQVRISHDRDFDGAFDSHTVLPVPVSGVCANGVIACMPGRWEGCRSYSWSVDASRTIGLTQTDMTQLSGCYCLNNSCGTNLAWGNMAGLLKDLGGGVIGALTSADPRIGVAQAQVEGPVIRYTGAQTTACSANPTIDQTRYRASPTALASDAQSVAASSSIFQAVKASPAGTGKAEQISACTVMRDISINQPDTDAIIKRSTGGYATAQSGPAQLAFLIGSPTDDSLKGGACSIFDFRMTLDVGEADRLRAVRLASYFADDWVQIRVDGTLVASGPTAWTGMGPPPGKCEKRRSFHAAPELDISAAMTTGPHEIWMRVAVGNEGEAQARIVADLDLGCRASERIVDLCAGIAGQQQCRLRDETVDDVVTFRNGAGTGLAPLPQTRTLGTPACQVQITRDFFRRDRRYACAIDTADMSPPDLTRGAYIIDRSTETLLADRARSAEGSYQESSRPFAMPDRGAVAACEPICKTRKPRVNSDAAPQGVVGSLQTDPQGWDVFYHSCAADSLCPAGDGEELVSACGCLDDFPEAVAMMQTVRLAGADLVCTASRR</sequence>
<comment type="caution">
    <text evidence="1">The sequence shown here is derived from an EMBL/GenBank/DDBJ whole genome shotgun (WGS) entry which is preliminary data.</text>
</comment>
<accession>A0A7X9WYE5</accession>
<organism evidence="1 2">
    <name type="scientific">Sphingobium psychrophilum</name>
    <dbReference type="NCBI Taxonomy" id="2728834"/>
    <lineage>
        <taxon>Bacteria</taxon>
        <taxon>Pseudomonadati</taxon>
        <taxon>Pseudomonadota</taxon>
        <taxon>Alphaproteobacteria</taxon>
        <taxon>Sphingomonadales</taxon>
        <taxon>Sphingomonadaceae</taxon>
        <taxon>Sphingobium</taxon>
    </lineage>
</organism>
<dbReference type="Proteomes" id="UP000519023">
    <property type="component" value="Unassembled WGS sequence"/>
</dbReference>
<dbReference type="AlphaFoldDB" id="A0A7X9WYE5"/>
<evidence type="ECO:0000313" key="1">
    <source>
        <dbReference type="EMBL" id="NML12213.1"/>
    </source>
</evidence>
<name>A0A7X9WYE5_9SPHN</name>